<accession>A0A512NKM7</accession>
<dbReference type="Proteomes" id="UP000321058">
    <property type="component" value="Unassembled WGS sequence"/>
</dbReference>
<keyword evidence="2" id="KW-1185">Reference proteome</keyword>
<proteinExistence type="predicted"/>
<reference evidence="1 2" key="1">
    <citation type="submission" date="2019-07" db="EMBL/GenBank/DDBJ databases">
        <title>Whole genome shotgun sequence of Reyranella soli NBRC 108950.</title>
        <authorList>
            <person name="Hosoyama A."/>
            <person name="Uohara A."/>
            <person name="Ohji S."/>
            <person name="Ichikawa N."/>
        </authorList>
    </citation>
    <scope>NUCLEOTIDE SEQUENCE [LARGE SCALE GENOMIC DNA]</scope>
    <source>
        <strain evidence="1 2">NBRC 108950</strain>
    </source>
</reference>
<dbReference type="AlphaFoldDB" id="A0A512NKM7"/>
<dbReference type="PROSITE" id="PS51257">
    <property type="entry name" value="PROKAR_LIPOPROTEIN"/>
    <property type="match status" value="1"/>
</dbReference>
<dbReference type="EMBL" id="BKAJ01000132">
    <property type="protein sequence ID" value="GEP59499.1"/>
    <property type="molecule type" value="Genomic_DNA"/>
</dbReference>
<name>A0A512NKM7_9HYPH</name>
<comment type="caution">
    <text evidence="1">The sequence shown here is derived from an EMBL/GenBank/DDBJ whole genome shotgun (WGS) entry which is preliminary data.</text>
</comment>
<organism evidence="1 2">
    <name type="scientific">Reyranella soli</name>
    <dbReference type="NCBI Taxonomy" id="1230389"/>
    <lineage>
        <taxon>Bacteria</taxon>
        <taxon>Pseudomonadati</taxon>
        <taxon>Pseudomonadota</taxon>
        <taxon>Alphaproteobacteria</taxon>
        <taxon>Hyphomicrobiales</taxon>
        <taxon>Reyranellaceae</taxon>
        <taxon>Reyranella</taxon>
    </lineage>
</organism>
<evidence type="ECO:0000313" key="2">
    <source>
        <dbReference type="Proteomes" id="UP000321058"/>
    </source>
</evidence>
<gene>
    <name evidence="1" type="ORF">RSO01_66650</name>
</gene>
<sequence>MRMLFPMRGWIVSITALWVVGILAGCGESRSQAIGRCQLEAYRIYPVEQRLLDRALVINACMRASGYTVALVDGCELGRAECWDTEWEAWWRKFTRKDDHR</sequence>
<protein>
    <recommendedName>
        <fullName evidence="3">Lipoprotein</fullName>
    </recommendedName>
</protein>
<evidence type="ECO:0008006" key="3">
    <source>
        <dbReference type="Google" id="ProtNLM"/>
    </source>
</evidence>
<evidence type="ECO:0000313" key="1">
    <source>
        <dbReference type="EMBL" id="GEP59499.1"/>
    </source>
</evidence>